<dbReference type="Gene3D" id="1.10.287.130">
    <property type="match status" value="1"/>
</dbReference>
<dbReference type="AlphaFoldDB" id="A0A6J7MB52"/>
<sequence length="450" mass="48480">MTKRLLLGYLTITVVVLLLLELPLAIFFAQREVERFTGGIEHDAYVIAGIYEDDLQNGITPDPQAALTYEDRTGARVVVVDAEGTSLIDTEQPIRRDLSTRPEIAEALAGRYSSGTRYSSTLQSDFVYVALPITSGDAVHGALRITLATSRVDSTVHRFWLGLVLIGLTILAVMASVGWVIARSVTRPIRRLERAARRFAEGDLTTKEVGDDGPPELRALSATMTLMADRLAVMLEEQRSFVADASHQLRTPLTAMRLRLENLQARMNNADAEELDAAIDETTRLATLVADLLQLARADEAQPVVEVDLANLALQRTDTWSALAELSGVTLRVEGAEAPVLASAAAGAVEQILDNTLDNALNVSPSGSTIVVRVAQQHDRCTLSVSDQGPGLSDEDKQRATRRFWRQHPTATGTGLGLPIAVSLARASGGSLTLADAPEGGLQVVLTLPH</sequence>
<dbReference type="InterPro" id="IPR003594">
    <property type="entry name" value="HATPase_dom"/>
</dbReference>
<feature type="domain" description="HAMP" evidence="11">
    <location>
        <begin position="183"/>
        <end position="236"/>
    </location>
</feature>
<dbReference type="PANTHER" id="PTHR45436">
    <property type="entry name" value="SENSOR HISTIDINE KINASE YKOH"/>
    <property type="match status" value="1"/>
</dbReference>
<keyword evidence="5 9" id="KW-0812">Transmembrane</keyword>
<feature type="domain" description="Histidine kinase" evidence="10">
    <location>
        <begin position="244"/>
        <end position="450"/>
    </location>
</feature>
<dbReference type="InterPro" id="IPR003660">
    <property type="entry name" value="HAMP_dom"/>
</dbReference>
<dbReference type="Pfam" id="PF00512">
    <property type="entry name" value="HisKA"/>
    <property type="match status" value="1"/>
</dbReference>
<dbReference type="EMBL" id="CAFBIY010000207">
    <property type="protein sequence ID" value="CAB4853156.1"/>
    <property type="molecule type" value="Genomic_DNA"/>
</dbReference>
<gene>
    <name evidence="13" type="ORF">UFOPK2656_00940</name>
    <name evidence="14" type="ORF">UFOPK3099_02694</name>
    <name evidence="15" type="ORF">UFOPK3267_02681</name>
    <name evidence="16" type="ORF">UFOPK3651_00523</name>
    <name evidence="17" type="ORF">UFOPK3931_00646</name>
    <name evidence="12" type="ORF">UFOPK4189_00052</name>
</gene>
<dbReference type="GO" id="GO:0005886">
    <property type="term" value="C:plasma membrane"/>
    <property type="evidence" value="ECO:0007669"/>
    <property type="project" value="TreeGrafter"/>
</dbReference>
<keyword evidence="3" id="KW-0597">Phosphoprotein</keyword>
<reference evidence="17" key="1">
    <citation type="submission" date="2020-05" db="EMBL/GenBank/DDBJ databases">
        <authorList>
            <person name="Chiriac C."/>
            <person name="Salcher M."/>
            <person name="Ghai R."/>
            <person name="Kavagutti S V."/>
        </authorList>
    </citation>
    <scope>NUCLEOTIDE SEQUENCE</scope>
</reference>
<evidence type="ECO:0000313" key="14">
    <source>
        <dbReference type="EMBL" id="CAB4835177.1"/>
    </source>
</evidence>
<feature type="transmembrane region" description="Helical" evidence="9">
    <location>
        <begin position="159"/>
        <end position="182"/>
    </location>
</feature>
<dbReference type="PANTHER" id="PTHR45436:SF5">
    <property type="entry name" value="SENSOR HISTIDINE KINASE TRCS"/>
    <property type="match status" value="1"/>
</dbReference>
<dbReference type="EMBL" id="CAEZYF010000004">
    <property type="protein sequence ID" value="CAB4715377.1"/>
    <property type="molecule type" value="Genomic_DNA"/>
</dbReference>
<evidence type="ECO:0000313" key="12">
    <source>
        <dbReference type="EMBL" id="CAB4362280.1"/>
    </source>
</evidence>
<evidence type="ECO:0000259" key="11">
    <source>
        <dbReference type="PROSITE" id="PS50885"/>
    </source>
</evidence>
<dbReference type="InterPro" id="IPR050428">
    <property type="entry name" value="TCS_sensor_his_kinase"/>
</dbReference>
<feature type="transmembrane region" description="Helical" evidence="9">
    <location>
        <begin position="6"/>
        <end position="29"/>
    </location>
</feature>
<dbReference type="SUPFAM" id="SSF47384">
    <property type="entry name" value="Homodimeric domain of signal transducing histidine kinase"/>
    <property type="match status" value="1"/>
</dbReference>
<dbReference type="Pfam" id="PF02518">
    <property type="entry name" value="HATPase_c"/>
    <property type="match status" value="1"/>
</dbReference>
<evidence type="ECO:0000256" key="6">
    <source>
        <dbReference type="ARBA" id="ARBA00022777"/>
    </source>
</evidence>
<evidence type="ECO:0000313" key="17">
    <source>
        <dbReference type="EMBL" id="CAB4978400.1"/>
    </source>
</evidence>
<dbReference type="EC" id="2.7.13.3" evidence="2"/>
<evidence type="ECO:0000313" key="13">
    <source>
        <dbReference type="EMBL" id="CAB4715377.1"/>
    </source>
</evidence>
<evidence type="ECO:0000256" key="7">
    <source>
        <dbReference type="ARBA" id="ARBA00022989"/>
    </source>
</evidence>
<dbReference type="SUPFAM" id="SSF158472">
    <property type="entry name" value="HAMP domain-like"/>
    <property type="match status" value="1"/>
</dbReference>
<dbReference type="CDD" id="cd00082">
    <property type="entry name" value="HisKA"/>
    <property type="match status" value="1"/>
</dbReference>
<evidence type="ECO:0000256" key="5">
    <source>
        <dbReference type="ARBA" id="ARBA00022692"/>
    </source>
</evidence>
<dbReference type="EMBL" id="CAESGF010000001">
    <property type="protein sequence ID" value="CAB4362280.1"/>
    <property type="molecule type" value="Genomic_DNA"/>
</dbReference>
<dbReference type="PROSITE" id="PS50109">
    <property type="entry name" value="HIS_KIN"/>
    <property type="match status" value="1"/>
</dbReference>
<name>A0A6J7MB52_9ZZZZ</name>
<dbReference type="InterPro" id="IPR003661">
    <property type="entry name" value="HisK_dim/P_dom"/>
</dbReference>
<dbReference type="Gene3D" id="6.10.340.10">
    <property type="match status" value="1"/>
</dbReference>
<dbReference type="Gene3D" id="3.30.565.10">
    <property type="entry name" value="Histidine kinase-like ATPase, C-terminal domain"/>
    <property type="match status" value="1"/>
</dbReference>
<dbReference type="InterPro" id="IPR005467">
    <property type="entry name" value="His_kinase_dom"/>
</dbReference>
<evidence type="ECO:0000256" key="8">
    <source>
        <dbReference type="ARBA" id="ARBA00023012"/>
    </source>
</evidence>
<dbReference type="CDD" id="cd06225">
    <property type="entry name" value="HAMP"/>
    <property type="match status" value="1"/>
</dbReference>
<dbReference type="SMART" id="SM00387">
    <property type="entry name" value="HATPase_c"/>
    <property type="match status" value="1"/>
</dbReference>
<evidence type="ECO:0000313" key="15">
    <source>
        <dbReference type="EMBL" id="CAB4853156.1"/>
    </source>
</evidence>
<dbReference type="Pfam" id="PF00672">
    <property type="entry name" value="HAMP"/>
    <property type="match status" value="1"/>
</dbReference>
<accession>A0A6J7MB52</accession>
<dbReference type="PROSITE" id="PS50885">
    <property type="entry name" value="HAMP"/>
    <property type="match status" value="1"/>
</dbReference>
<dbReference type="SMART" id="SM00388">
    <property type="entry name" value="HisKA"/>
    <property type="match status" value="1"/>
</dbReference>
<dbReference type="InterPro" id="IPR036890">
    <property type="entry name" value="HATPase_C_sf"/>
</dbReference>
<evidence type="ECO:0000313" key="16">
    <source>
        <dbReference type="EMBL" id="CAB4915768.1"/>
    </source>
</evidence>
<dbReference type="EMBL" id="CAFBMT010000002">
    <property type="protein sequence ID" value="CAB4915768.1"/>
    <property type="molecule type" value="Genomic_DNA"/>
</dbReference>
<keyword evidence="6" id="KW-0418">Kinase</keyword>
<dbReference type="EMBL" id="CAFAAV010000294">
    <property type="protein sequence ID" value="CAB4835177.1"/>
    <property type="molecule type" value="Genomic_DNA"/>
</dbReference>
<evidence type="ECO:0000256" key="1">
    <source>
        <dbReference type="ARBA" id="ARBA00000085"/>
    </source>
</evidence>
<dbReference type="GO" id="GO:0000155">
    <property type="term" value="F:phosphorelay sensor kinase activity"/>
    <property type="evidence" value="ECO:0007669"/>
    <property type="project" value="InterPro"/>
</dbReference>
<evidence type="ECO:0000256" key="4">
    <source>
        <dbReference type="ARBA" id="ARBA00022679"/>
    </source>
</evidence>
<protein>
    <recommendedName>
        <fullName evidence="2">histidine kinase</fullName>
        <ecNumber evidence="2">2.7.13.3</ecNumber>
    </recommendedName>
</protein>
<evidence type="ECO:0000256" key="9">
    <source>
        <dbReference type="SAM" id="Phobius"/>
    </source>
</evidence>
<evidence type="ECO:0000256" key="3">
    <source>
        <dbReference type="ARBA" id="ARBA00022553"/>
    </source>
</evidence>
<evidence type="ECO:0000259" key="10">
    <source>
        <dbReference type="PROSITE" id="PS50109"/>
    </source>
</evidence>
<dbReference type="CDD" id="cd00075">
    <property type="entry name" value="HATPase"/>
    <property type="match status" value="1"/>
</dbReference>
<dbReference type="InterPro" id="IPR036097">
    <property type="entry name" value="HisK_dim/P_sf"/>
</dbReference>
<evidence type="ECO:0000256" key="2">
    <source>
        <dbReference type="ARBA" id="ARBA00012438"/>
    </source>
</evidence>
<keyword evidence="8" id="KW-0902">Two-component regulatory system</keyword>
<proteinExistence type="predicted"/>
<keyword evidence="4" id="KW-0808">Transferase</keyword>
<comment type="catalytic activity">
    <reaction evidence="1">
        <text>ATP + protein L-histidine = ADP + protein N-phospho-L-histidine.</text>
        <dbReference type="EC" id="2.7.13.3"/>
    </reaction>
</comment>
<organism evidence="17">
    <name type="scientific">freshwater metagenome</name>
    <dbReference type="NCBI Taxonomy" id="449393"/>
    <lineage>
        <taxon>unclassified sequences</taxon>
        <taxon>metagenomes</taxon>
        <taxon>ecological metagenomes</taxon>
    </lineage>
</organism>
<dbReference type="SMART" id="SM00304">
    <property type="entry name" value="HAMP"/>
    <property type="match status" value="1"/>
</dbReference>
<dbReference type="SUPFAM" id="SSF55874">
    <property type="entry name" value="ATPase domain of HSP90 chaperone/DNA topoisomerase II/histidine kinase"/>
    <property type="match status" value="1"/>
</dbReference>
<dbReference type="EMBL" id="CAFBOL010000010">
    <property type="protein sequence ID" value="CAB4978400.1"/>
    <property type="molecule type" value="Genomic_DNA"/>
</dbReference>
<keyword evidence="9" id="KW-0472">Membrane</keyword>
<keyword evidence="7 9" id="KW-1133">Transmembrane helix</keyword>